<evidence type="ECO:0008006" key="4">
    <source>
        <dbReference type="Google" id="ProtNLM"/>
    </source>
</evidence>
<organism evidence="2 3">
    <name type="scientific">Herbiconiux oxytropis</name>
    <dbReference type="NCBI Taxonomy" id="2970915"/>
    <lineage>
        <taxon>Bacteria</taxon>
        <taxon>Bacillati</taxon>
        <taxon>Actinomycetota</taxon>
        <taxon>Actinomycetes</taxon>
        <taxon>Micrococcales</taxon>
        <taxon>Microbacteriaceae</taxon>
        <taxon>Herbiconiux</taxon>
    </lineage>
</organism>
<name>A0AA41XEP2_9MICO</name>
<proteinExistence type="predicted"/>
<evidence type="ECO:0000313" key="2">
    <source>
        <dbReference type="EMBL" id="MCS5726819.1"/>
    </source>
</evidence>
<feature type="transmembrane region" description="Helical" evidence="1">
    <location>
        <begin position="46"/>
        <end position="68"/>
    </location>
</feature>
<dbReference type="RefSeq" id="WP_259529679.1">
    <property type="nucleotide sequence ID" value="NZ_JANLCK010000007.1"/>
</dbReference>
<dbReference type="AlphaFoldDB" id="A0AA41XEP2"/>
<protein>
    <recommendedName>
        <fullName evidence="4">PH domain-containing protein</fullName>
    </recommendedName>
</protein>
<gene>
    <name evidence="2" type="ORF">N1028_13030</name>
</gene>
<keyword evidence="1" id="KW-0472">Membrane</keyword>
<evidence type="ECO:0000313" key="3">
    <source>
        <dbReference type="Proteomes" id="UP001165587"/>
    </source>
</evidence>
<keyword evidence="3" id="KW-1185">Reference proteome</keyword>
<dbReference type="EMBL" id="JANLCK010000007">
    <property type="protein sequence ID" value="MCS5726819.1"/>
    <property type="molecule type" value="Genomic_DNA"/>
</dbReference>
<reference evidence="2" key="1">
    <citation type="submission" date="2022-08" db="EMBL/GenBank/DDBJ databases">
        <authorList>
            <person name="Deng Y."/>
            <person name="Han X.-F."/>
            <person name="Zhang Y.-Q."/>
        </authorList>
    </citation>
    <scope>NUCLEOTIDE SEQUENCE</scope>
    <source>
        <strain evidence="2">CPCC 203407</strain>
    </source>
</reference>
<comment type="caution">
    <text evidence="2">The sequence shown here is derived from an EMBL/GenBank/DDBJ whole genome shotgun (WGS) entry which is preliminary data.</text>
</comment>
<feature type="transmembrane region" description="Helical" evidence="1">
    <location>
        <begin position="179"/>
        <end position="200"/>
    </location>
</feature>
<accession>A0AA41XEP2</accession>
<keyword evidence="1" id="KW-1133">Transmembrane helix</keyword>
<evidence type="ECO:0000256" key="1">
    <source>
        <dbReference type="SAM" id="Phobius"/>
    </source>
</evidence>
<keyword evidence="1" id="KW-0812">Transmembrane</keyword>
<sequence>MGVPIDRSTMLIRPRVQLIRQTRLAAAALILPVFAAMLWFSLPRGTWLRVAIAFAFVLALYLAGSALLRGVSIRLGPDGLVERGFFRRQSRIPAKRIAAAVVIDVYRGVTAETDRQLFLVDTTGELLVRMRGEFWTNEAIETVAAAFEVPVRRAPDPITATQLRHDHADLLFWFERWPWAGRLTIAGVIALLALILIALMSPEALVLTPAAER</sequence>
<feature type="transmembrane region" description="Helical" evidence="1">
    <location>
        <begin position="21"/>
        <end position="40"/>
    </location>
</feature>
<dbReference type="Proteomes" id="UP001165587">
    <property type="component" value="Unassembled WGS sequence"/>
</dbReference>